<dbReference type="AlphaFoldDB" id="A0A5N5MXE9"/>
<proteinExistence type="predicted"/>
<organism evidence="2 3">
    <name type="scientific">Pangasianodon hypophthalmus</name>
    <name type="common">Striped catfish</name>
    <name type="synonym">Helicophagus hypophthalmus</name>
    <dbReference type="NCBI Taxonomy" id="310915"/>
    <lineage>
        <taxon>Eukaryota</taxon>
        <taxon>Metazoa</taxon>
        <taxon>Chordata</taxon>
        <taxon>Craniata</taxon>
        <taxon>Vertebrata</taxon>
        <taxon>Euteleostomi</taxon>
        <taxon>Actinopterygii</taxon>
        <taxon>Neopterygii</taxon>
        <taxon>Teleostei</taxon>
        <taxon>Ostariophysi</taxon>
        <taxon>Siluriformes</taxon>
        <taxon>Pangasiidae</taxon>
        <taxon>Pangasianodon</taxon>
    </lineage>
</organism>
<evidence type="ECO:0000313" key="3">
    <source>
        <dbReference type="Proteomes" id="UP000327468"/>
    </source>
</evidence>
<name>A0A5N5MXE9_PANHP</name>
<comment type="caution">
    <text evidence="2">The sequence shown here is derived from an EMBL/GenBank/DDBJ whole genome shotgun (WGS) entry which is preliminary data.</text>
</comment>
<reference evidence="2 3" key="1">
    <citation type="submission" date="2019-06" db="EMBL/GenBank/DDBJ databases">
        <title>A chromosome-scale genome assembly of the striped catfish, Pangasianodon hypophthalmus.</title>
        <authorList>
            <person name="Wen M."/>
            <person name="Zahm M."/>
            <person name="Roques C."/>
            <person name="Cabau C."/>
            <person name="Klopp C."/>
            <person name="Donnadieu C."/>
            <person name="Jouanno E."/>
            <person name="Avarre J.-C."/>
            <person name="Campet M."/>
            <person name="Ha T.T.T."/>
            <person name="Dugue R."/>
            <person name="Lampietro C."/>
            <person name="Louis A."/>
            <person name="Herpin A."/>
            <person name="Echchiki A."/>
            <person name="Berthelot C."/>
            <person name="Parey E."/>
            <person name="Roest-Crollius H."/>
            <person name="Braasch I."/>
            <person name="Postlethwait J."/>
            <person name="Bobe J."/>
            <person name="Montfort J."/>
            <person name="Bouchez O."/>
            <person name="Begum T."/>
            <person name="Schartl M."/>
            <person name="Guiguen Y."/>
        </authorList>
    </citation>
    <scope>NUCLEOTIDE SEQUENCE [LARGE SCALE GENOMIC DNA]</scope>
    <source>
        <strain evidence="2 3">Indonesia</strain>
        <tissue evidence="2">Blood</tissue>
    </source>
</reference>
<protein>
    <submittedName>
        <fullName evidence="2">Uncharacterized protein</fullName>
    </submittedName>
</protein>
<sequence length="188" mass="20031">MAVKPMTSVRFAQSATPGSTCTSRVVYVCVLQASRQSPTLSFGPRMSHLDTLTGTCQHQNQIQRESPDAGLFPSRGSASSSILNLEISSSLPATVAVLCCAFIAATFVVVFGLLQFRSYSLTKVCSSEASVGSVMRASFGLGMARSGVISYKGIPSVWNEDGGNSESENDEFDIHNERTAFIKTQSAL</sequence>
<evidence type="ECO:0000256" key="1">
    <source>
        <dbReference type="SAM" id="Phobius"/>
    </source>
</evidence>
<dbReference type="Proteomes" id="UP000327468">
    <property type="component" value="Chromosome 11"/>
</dbReference>
<gene>
    <name evidence="2" type="ORF">PHYPO_G00023430</name>
</gene>
<feature type="transmembrane region" description="Helical" evidence="1">
    <location>
        <begin position="93"/>
        <end position="114"/>
    </location>
</feature>
<keyword evidence="1" id="KW-0812">Transmembrane</keyword>
<dbReference type="EMBL" id="VFJC01000012">
    <property type="protein sequence ID" value="KAB5558971.1"/>
    <property type="molecule type" value="Genomic_DNA"/>
</dbReference>
<keyword evidence="1" id="KW-0472">Membrane</keyword>
<keyword evidence="3" id="KW-1185">Reference proteome</keyword>
<accession>A0A5N5MXE9</accession>
<evidence type="ECO:0000313" key="2">
    <source>
        <dbReference type="EMBL" id="KAB5558971.1"/>
    </source>
</evidence>
<keyword evidence="1" id="KW-1133">Transmembrane helix</keyword>